<dbReference type="PANTHER" id="PTHR11475:SF133">
    <property type="entry name" value="PEROXIDASE"/>
    <property type="match status" value="1"/>
</dbReference>
<protein>
    <recommendedName>
        <fullName evidence="2">peroxidase</fullName>
        <ecNumber evidence="2">1.11.1.7</ecNumber>
    </recommendedName>
</protein>
<evidence type="ECO:0000256" key="1">
    <source>
        <dbReference type="ARBA" id="ARBA00000189"/>
    </source>
</evidence>
<organism evidence="8 9">
    <name type="scientific">Gnathostoma spinigerum</name>
    <dbReference type="NCBI Taxonomy" id="75299"/>
    <lineage>
        <taxon>Eukaryota</taxon>
        <taxon>Metazoa</taxon>
        <taxon>Ecdysozoa</taxon>
        <taxon>Nematoda</taxon>
        <taxon>Chromadorea</taxon>
        <taxon>Rhabditida</taxon>
        <taxon>Spirurina</taxon>
        <taxon>Gnathostomatomorpha</taxon>
        <taxon>Gnathostomatoidea</taxon>
        <taxon>Gnathostomatidae</taxon>
        <taxon>Gnathostoma</taxon>
    </lineage>
</organism>
<dbReference type="InterPro" id="IPR010255">
    <property type="entry name" value="Haem_peroxidase_sf"/>
</dbReference>
<evidence type="ECO:0000256" key="3">
    <source>
        <dbReference type="ARBA" id="ARBA00022559"/>
    </source>
</evidence>
<keyword evidence="3" id="KW-0560">Oxidoreductase</keyword>
<accession>A0ABD6E8M1</accession>
<evidence type="ECO:0000256" key="4">
    <source>
        <dbReference type="ARBA" id="ARBA00022723"/>
    </source>
</evidence>
<dbReference type="EC" id="1.11.1.7" evidence="2"/>
<dbReference type="AlphaFoldDB" id="A0ABD6E8M1"/>
<dbReference type="InterPro" id="IPR019791">
    <property type="entry name" value="Haem_peroxidase_animal"/>
</dbReference>
<evidence type="ECO:0000256" key="5">
    <source>
        <dbReference type="ARBA" id="ARBA00022729"/>
    </source>
</evidence>
<dbReference type="FunFam" id="1.10.640.10:FF:000007">
    <property type="entry name" value="Peroxidase mlt-7"/>
    <property type="match status" value="1"/>
</dbReference>
<keyword evidence="9" id="KW-1185">Reference proteome</keyword>
<dbReference type="Gene3D" id="1.10.640.10">
    <property type="entry name" value="Haem peroxidase domain superfamily, animal type"/>
    <property type="match status" value="2"/>
</dbReference>
<keyword evidence="7" id="KW-0349">Heme</keyword>
<comment type="catalytic activity">
    <reaction evidence="1">
        <text>2 a phenolic donor + H2O2 = 2 a phenolic radical donor + 2 H2O</text>
        <dbReference type="Rhea" id="RHEA:56136"/>
        <dbReference type="ChEBI" id="CHEBI:15377"/>
        <dbReference type="ChEBI" id="CHEBI:16240"/>
        <dbReference type="ChEBI" id="CHEBI:139520"/>
        <dbReference type="ChEBI" id="CHEBI:139521"/>
        <dbReference type="EC" id="1.11.1.7"/>
    </reaction>
</comment>
<comment type="caution">
    <text evidence="8">The sequence shown here is derived from an EMBL/GenBank/DDBJ whole genome shotgun (WGS) entry which is preliminary data.</text>
</comment>
<dbReference type="Pfam" id="PF03098">
    <property type="entry name" value="An_peroxidase"/>
    <property type="match status" value="2"/>
</dbReference>
<dbReference type="InterPro" id="IPR037120">
    <property type="entry name" value="Haem_peroxidase_sf_animal"/>
</dbReference>
<evidence type="ECO:0000256" key="2">
    <source>
        <dbReference type="ARBA" id="ARBA00012313"/>
    </source>
</evidence>
<dbReference type="FunFam" id="1.10.640.10:FF:000006">
    <property type="entry name" value="Double oxidase: two peroxidase domains"/>
    <property type="match status" value="1"/>
</dbReference>
<feature type="binding site" description="axial binding residue" evidence="7">
    <location>
        <position position="932"/>
    </location>
    <ligand>
        <name>heme b</name>
        <dbReference type="ChEBI" id="CHEBI:60344"/>
    </ligand>
    <ligandPart>
        <name>Fe</name>
        <dbReference type="ChEBI" id="CHEBI:18248"/>
    </ligandPart>
</feature>
<keyword evidence="3" id="KW-0575">Peroxidase</keyword>
<dbReference type="PANTHER" id="PTHR11475">
    <property type="entry name" value="OXIDASE/PEROXIDASE"/>
    <property type="match status" value="1"/>
</dbReference>
<keyword evidence="7" id="KW-0408">Iron</keyword>
<name>A0ABD6E8M1_9BILA</name>
<keyword evidence="4 7" id="KW-0479">Metal-binding</keyword>
<reference evidence="8 9" key="1">
    <citation type="submission" date="2024-08" db="EMBL/GenBank/DDBJ databases">
        <title>Gnathostoma spinigerum genome.</title>
        <authorList>
            <person name="Gonzalez-Bertolin B."/>
            <person name="Monzon S."/>
            <person name="Zaballos A."/>
            <person name="Jimenez P."/>
            <person name="Dekumyoy P."/>
            <person name="Varona S."/>
            <person name="Cuesta I."/>
            <person name="Sumanam S."/>
            <person name="Adisakwattana P."/>
            <person name="Gasser R.B."/>
            <person name="Hernandez-Gonzalez A."/>
            <person name="Young N.D."/>
            <person name="Perteguer M.J."/>
        </authorList>
    </citation>
    <scope>NUCLEOTIDE SEQUENCE [LARGE SCALE GENOMIC DNA]</scope>
    <source>
        <strain evidence="8">AL3</strain>
        <tissue evidence="8">Liver</tissue>
    </source>
</reference>
<dbReference type="SUPFAM" id="SSF48113">
    <property type="entry name" value="Heme-dependent peroxidases"/>
    <property type="match status" value="2"/>
</dbReference>
<dbReference type="GO" id="GO:0046872">
    <property type="term" value="F:metal ion binding"/>
    <property type="evidence" value="ECO:0007669"/>
    <property type="project" value="UniProtKB-KW"/>
</dbReference>
<dbReference type="CDD" id="cd09823">
    <property type="entry name" value="peroxinectin_like"/>
    <property type="match status" value="2"/>
</dbReference>
<dbReference type="GO" id="GO:0140825">
    <property type="term" value="F:lactoperoxidase activity"/>
    <property type="evidence" value="ECO:0007669"/>
    <property type="project" value="UniProtKB-EC"/>
</dbReference>
<dbReference type="EMBL" id="JBGFUD010001264">
    <property type="protein sequence ID" value="MFH4976030.1"/>
    <property type="molecule type" value="Genomic_DNA"/>
</dbReference>
<gene>
    <name evidence="8" type="ORF">AB6A40_002739</name>
</gene>
<keyword evidence="5" id="KW-0732">Signal</keyword>
<evidence type="ECO:0000313" key="8">
    <source>
        <dbReference type="EMBL" id="MFH4976030.1"/>
    </source>
</evidence>
<sequence>MPCCQGNFHDSECNNIDISPLDPFYHGWVVCIPSTRTIIAPKEYCQLGPRDQANQVSSFLDASPIYGSTSQRAEALRTFHNGRLLTLSDSSKSDLLPRDPLSEEYCQTPNGCFLSGTNDVNLLPGITVLHTVLVREHNHIATILQKLNPHWSDEILYEESRRIVIAQLQHITFNEFLPLLLGHDYMKRYGLLMHKSGFDSDYEMSVNPEALNEFVTTASFLVYAMLGNSSGSIAKDGKRTSEVPLSTLFNNPSQIFEKSGLSDTLRFMLHERITSPGNAISWEFRGRFLRGSASDFGLDIIAMSINLGRDHGMPTYSDARAECGLSKIYTFDDMIAVTQGLDRTLLARIYENVHDVDLIVGLLAEVPRKGSLIGETMACIIGKQFQIIRRGDRFWYDNYFTPSSFTEEQLNEIRKSTLARILCDTSNIEKVQPHVFSLTDIFGNIQIDCESKMIPRLNFRSWKETEPKKALLITQETIEKIVKIAELNLEDRRRREVSNLAKQPSFTKGDPLYAYNGMMRAKKESKIVAQMASILLETTKLLLRGEDIPENERITDLDKASLQKLLPQIDVSSFVANYTALLSDNGRASVDDCLPRMLPCDHTSRYRSYSGWCNNLKSPHFGNAFGALKHLLPPAYDDGFDVARSTAQSGRPLPSARTISNAVHIDENVSHQKFTHMVMQFGQFIDHEITHTPIARGPNDEILNCTRCDSPQTISVHCMPIKVQSGDPHFPTNYSNGEPRCLPFARSLLGQLNLGYRNQINQITAFIDGSAIYGSTQCEAHMLRKYHRGLLNFTDIGSPYYVALPQGDQEKDCRSLPNFPCFVAGDERNSHQPGLTMMHTVFMREHNRIASELQKINPHWDDEQLYQETRRIIGAQLQHIVFAEFLPKIIGPDLMGQLDLIPLKSGYYTGYNETCDASISQPFTTAAYRFGHTLVRRWFPRLDSEYRKMSDPVDLTQHFGFVEPVYNQSAGGIDAIIMGLLGTPSMAFDRHITSALRNHLFARRGEPTSGMDLVSLNILRARDHGVQPYNDLREFCGLSRAKNFDDLLTEMEVSSVAALRSVYEHVDDIDPFPGMTSERPREGALIGPTMSCFVAEQFSRLKRCDRFYYENDNGAAKFTTAQLNEIRKTTLGRILCQNSRIRKIQPNVFDMPDDLENAEISCGDFDALNLDPWRERRFCEMNGQYIRRGESRHVTPCVTCTCTAEGTECHPVKISNCQKLLSKFNLNDILKDTSCIIQCSAMFGATDRSSTFRRKK</sequence>
<keyword evidence="6" id="KW-1015">Disulfide bond</keyword>
<evidence type="ECO:0000313" key="9">
    <source>
        <dbReference type="Proteomes" id="UP001608902"/>
    </source>
</evidence>
<evidence type="ECO:0000256" key="7">
    <source>
        <dbReference type="PIRSR" id="PIRSR619791-2"/>
    </source>
</evidence>
<dbReference type="Proteomes" id="UP001608902">
    <property type="component" value="Unassembled WGS sequence"/>
</dbReference>
<dbReference type="PROSITE" id="PS50292">
    <property type="entry name" value="PEROXIDASE_3"/>
    <property type="match status" value="2"/>
</dbReference>
<proteinExistence type="predicted"/>
<evidence type="ECO:0000256" key="6">
    <source>
        <dbReference type="ARBA" id="ARBA00023157"/>
    </source>
</evidence>
<dbReference type="PRINTS" id="PR00457">
    <property type="entry name" value="ANPEROXIDASE"/>
</dbReference>